<evidence type="ECO:0000256" key="3">
    <source>
        <dbReference type="ARBA" id="ARBA00022603"/>
    </source>
</evidence>
<dbReference type="Gene3D" id="3.30.950.10">
    <property type="entry name" value="Methyltransferase, Cobalt-precorrin-4 Transmethylase, Domain 2"/>
    <property type="match status" value="1"/>
</dbReference>
<dbReference type="PANTHER" id="PTHR43467:SF1">
    <property type="entry name" value="PRECORRIN-6A SYNTHASE [DEACETYLATING]"/>
    <property type="match status" value="1"/>
</dbReference>
<name>A0A0M2XPX0_9CORY</name>
<accession>A0A0M2XPX0</accession>
<comment type="caution">
    <text evidence="7">The sequence shown here is derived from an EMBL/GenBank/DDBJ whole genome shotgun (WGS) entry which is preliminary data.</text>
</comment>
<dbReference type="OrthoDB" id="9787471at2"/>
<keyword evidence="3 7" id="KW-0489">Methyltransferase</keyword>
<keyword evidence="2" id="KW-0169">Cobalamin biosynthesis</keyword>
<evidence type="ECO:0000313" key="8">
    <source>
        <dbReference type="Proteomes" id="UP000589552"/>
    </source>
</evidence>
<protein>
    <submittedName>
        <fullName evidence="7">Precorrin-6A synthase (Deacetylating)</fullName>
        <ecNumber evidence="7">2.1.1.152</ecNumber>
    </submittedName>
</protein>
<dbReference type="InterPro" id="IPR014776">
    <property type="entry name" value="4pyrrole_Mease_sub2"/>
</dbReference>
<dbReference type="GeneID" id="95319899"/>
<comment type="pathway">
    <text evidence="1">Cofactor biosynthesis; adenosylcobalamin biosynthesis.</text>
</comment>
<evidence type="ECO:0000256" key="5">
    <source>
        <dbReference type="ARBA" id="ARBA00022691"/>
    </source>
</evidence>
<dbReference type="InterPro" id="IPR012797">
    <property type="entry name" value="CobF"/>
</dbReference>
<keyword evidence="5" id="KW-0949">S-adenosyl-L-methionine</keyword>
<dbReference type="Gene3D" id="3.40.1010.10">
    <property type="entry name" value="Cobalt-precorrin-4 Transmethylase, Domain 1"/>
    <property type="match status" value="1"/>
</dbReference>
<evidence type="ECO:0000313" key="7">
    <source>
        <dbReference type="EMBL" id="NMF09864.1"/>
    </source>
</evidence>
<evidence type="ECO:0000256" key="2">
    <source>
        <dbReference type="ARBA" id="ARBA00022573"/>
    </source>
</evidence>
<feature type="domain" description="Tetrapyrrole methylase" evidence="6">
    <location>
        <begin position="25"/>
        <end position="242"/>
    </location>
</feature>
<dbReference type="EC" id="2.1.1.152" evidence="7"/>
<dbReference type="InterPro" id="IPR035996">
    <property type="entry name" value="4pyrrol_Methylase_sf"/>
</dbReference>
<dbReference type="GO" id="GO:0009236">
    <property type="term" value="P:cobalamin biosynthetic process"/>
    <property type="evidence" value="ECO:0007669"/>
    <property type="project" value="UniProtKB-KW"/>
</dbReference>
<dbReference type="NCBIfam" id="TIGR02434">
    <property type="entry name" value="CobF"/>
    <property type="match status" value="1"/>
</dbReference>
<dbReference type="GO" id="GO:0032259">
    <property type="term" value="P:methylation"/>
    <property type="evidence" value="ECO:0007669"/>
    <property type="project" value="UniProtKB-KW"/>
</dbReference>
<dbReference type="EMBL" id="JABAGA010000006">
    <property type="protein sequence ID" value="NMF09864.1"/>
    <property type="molecule type" value="Genomic_DNA"/>
</dbReference>
<dbReference type="InterPro" id="IPR000878">
    <property type="entry name" value="4pyrrol_Mease"/>
</dbReference>
<evidence type="ECO:0000256" key="4">
    <source>
        <dbReference type="ARBA" id="ARBA00022679"/>
    </source>
</evidence>
<keyword evidence="4 7" id="KW-0808">Transferase</keyword>
<dbReference type="GO" id="GO:0043819">
    <property type="term" value="F:precorrin-6A synthase (deacetylating) activity"/>
    <property type="evidence" value="ECO:0007669"/>
    <property type="project" value="UniProtKB-EC"/>
</dbReference>
<dbReference type="PANTHER" id="PTHR43467">
    <property type="entry name" value="COBALT-PRECORRIN-2 C(20)-METHYLTRANSFERASE"/>
    <property type="match status" value="1"/>
</dbReference>
<dbReference type="Pfam" id="PF00590">
    <property type="entry name" value="TP_methylase"/>
    <property type="match status" value="1"/>
</dbReference>
<dbReference type="RefSeq" id="WP_046649919.1">
    <property type="nucleotide sequence ID" value="NZ_JABAGA010000006.1"/>
</dbReference>
<organism evidence="7 8">
    <name type="scientific">Corynebacterium xerosis</name>
    <dbReference type="NCBI Taxonomy" id="1725"/>
    <lineage>
        <taxon>Bacteria</taxon>
        <taxon>Bacillati</taxon>
        <taxon>Actinomycetota</taxon>
        <taxon>Actinomycetes</taxon>
        <taxon>Mycobacteriales</taxon>
        <taxon>Corynebacteriaceae</taxon>
        <taxon>Corynebacterium</taxon>
    </lineage>
</organism>
<dbReference type="Proteomes" id="UP000589552">
    <property type="component" value="Unassembled WGS sequence"/>
</dbReference>
<proteinExistence type="predicted"/>
<dbReference type="InterPro" id="IPR014777">
    <property type="entry name" value="4pyrrole_Mease_sub1"/>
</dbReference>
<dbReference type="AlphaFoldDB" id="A0A0M2XPX0"/>
<dbReference type="CDD" id="cd11643">
    <property type="entry name" value="Precorrin-6A-synthase"/>
    <property type="match status" value="1"/>
</dbReference>
<reference evidence="7 8" key="1">
    <citation type="submission" date="2020-04" db="EMBL/GenBank/DDBJ databases">
        <authorList>
            <person name="Hitch T.C.A."/>
            <person name="Wylensek D."/>
            <person name="Clavel T."/>
        </authorList>
    </citation>
    <scope>NUCLEOTIDE SEQUENCE [LARGE SCALE GENOMIC DNA]</scope>
    <source>
        <strain evidence="7 8">BL-383-APC-2I</strain>
    </source>
</reference>
<gene>
    <name evidence="7" type="ORF">HF852_09700</name>
</gene>
<dbReference type="PIRSF" id="PIRSF036525">
    <property type="entry name" value="CobF"/>
    <property type="match status" value="1"/>
</dbReference>
<sequence>MGDRTPAARVQSQSRTPSQPLALDVIGMGAGSPAHLTLEAVEALRGVDVVFALDKGETTSDLLDARRAILDAHAPHVELVAVPDPPRDRSPSDYGGEVRDWHRARAEVLYDAMARSLERPAGESRRGAFLVWGDPSLYDSTLRILDRIRGFGADLDVRVIPGITAIQALTAAHATTFNRIGRPVLVTTGRRLGERPAGTDAMVMLDGGAAWLDHARADEEILWGAYLGTPMEVLRRGRVGDVGSDIAALKKSLRAEHGWIMDIYLLRPAGTTDAGD</sequence>
<evidence type="ECO:0000259" key="6">
    <source>
        <dbReference type="Pfam" id="PF00590"/>
    </source>
</evidence>
<dbReference type="SUPFAM" id="SSF53790">
    <property type="entry name" value="Tetrapyrrole methylase"/>
    <property type="match status" value="1"/>
</dbReference>
<evidence type="ECO:0000256" key="1">
    <source>
        <dbReference type="ARBA" id="ARBA00004953"/>
    </source>
</evidence>